<evidence type="ECO:0000256" key="1">
    <source>
        <dbReference type="SAM" id="Phobius"/>
    </source>
</evidence>
<proteinExistence type="predicted"/>
<dbReference type="KEGG" id="dae:Dtox_2482"/>
<dbReference type="AlphaFoldDB" id="C8W0N4"/>
<feature type="transmembrane region" description="Helical" evidence="1">
    <location>
        <begin position="21"/>
        <end position="44"/>
    </location>
</feature>
<keyword evidence="1" id="KW-0812">Transmembrane</keyword>
<dbReference type="STRING" id="485916.Dtox_2482"/>
<gene>
    <name evidence="2" type="ordered locus">Dtox_2482</name>
</gene>
<evidence type="ECO:0000313" key="2">
    <source>
        <dbReference type="EMBL" id="ACV63289.1"/>
    </source>
</evidence>
<dbReference type="EMBL" id="CP001720">
    <property type="protein sequence ID" value="ACV63289.1"/>
    <property type="molecule type" value="Genomic_DNA"/>
</dbReference>
<reference evidence="2 3" key="1">
    <citation type="journal article" date="2009" name="Stand. Genomic Sci.">
        <title>Complete genome sequence of Desulfotomaculum acetoxidans type strain (5575).</title>
        <authorList>
            <person name="Spring S."/>
            <person name="Lapidus A."/>
            <person name="Schroder M."/>
            <person name="Gleim D."/>
            <person name="Sims D."/>
            <person name="Meincke L."/>
            <person name="Glavina Del Rio T."/>
            <person name="Tice H."/>
            <person name="Copeland A."/>
            <person name="Cheng J.F."/>
            <person name="Lucas S."/>
            <person name="Chen F."/>
            <person name="Nolan M."/>
            <person name="Bruce D."/>
            <person name="Goodwin L."/>
            <person name="Pitluck S."/>
            <person name="Ivanova N."/>
            <person name="Mavromatis K."/>
            <person name="Mikhailova N."/>
            <person name="Pati A."/>
            <person name="Chen A."/>
            <person name="Palaniappan K."/>
            <person name="Land M."/>
            <person name="Hauser L."/>
            <person name="Chang Y.J."/>
            <person name="Jeffries C.D."/>
            <person name="Chain P."/>
            <person name="Saunders E."/>
            <person name="Brettin T."/>
            <person name="Detter J.C."/>
            <person name="Goker M."/>
            <person name="Bristow J."/>
            <person name="Eisen J.A."/>
            <person name="Markowitz V."/>
            <person name="Hugenholtz P."/>
            <person name="Kyrpides N.C."/>
            <person name="Klenk H.P."/>
            <person name="Han C."/>
        </authorList>
    </citation>
    <scope>NUCLEOTIDE SEQUENCE [LARGE SCALE GENOMIC DNA]</scope>
    <source>
        <strain evidence="3">ATCC 49208 / DSM 771 / VKM B-1644</strain>
    </source>
</reference>
<name>C8W0N4_DESAS</name>
<dbReference type="HOGENOM" id="CLU_2878473_0_0_9"/>
<keyword evidence="1" id="KW-0472">Membrane</keyword>
<evidence type="ECO:0000313" key="3">
    <source>
        <dbReference type="Proteomes" id="UP000002217"/>
    </source>
</evidence>
<organism evidence="2 3">
    <name type="scientific">Desulfofarcimen acetoxidans (strain ATCC 49208 / DSM 771 / KCTC 5769 / VKM B-1644 / 5575)</name>
    <name type="common">Desulfotomaculum acetoxidans</name>
    <dbReference type="NCBI Taxonomy" id="485916"/>
    <lineage>
        <taxon>Bacteria</taxon>
        <taxon>Bacillati</taxon>
        <taxon>Bacillota</taxon>
        <taxon>Clostridia</taxon>
        <taxon>Eubacteriales</taxon>
        <taxon>Peptococcaceae</taxon>
        <taxon>Desulfofarcimen</taxon>
    </lineage>
</organism>
<protein>
    <submittedName>
        <fullName evidence="2">Uncharacterized protein</fullName>
    </submittedName>
</protein>
<sequence length="63" mass="6610">MKKMRKRIKAFLREEKGGIAENTAIVVMILIIVVGVVAAVSVSVKGAQTSASSKLGSAQSSTY</sequence>
<keyword evidence="3" id="KW-1185">Reference proteome</keyword>
<keyword evidence="1" id="KW-1133">Transmembrane helix</keyword>
<accession>C8W0N4</accession>
<dbReference type="RefSeq" id="WP_015757989.1">
    <property type="nucleotide sequence ID" value="NC_013216.1"/>
</dbReference>
<dbReference type="Proteomes" id="UP000002217">
    <property type="component" value="Chromosome"/>
</dbReference>